<dbReference type="AlphaFoldDB" id="H8YYC5"/>
<evidence type="ECO:0000256" key="1">
    <source>
        <dbReference type="ARBA" id="ARBA00004141"/>
    </source>
</evidence>
<keyword evidence="10" id="KW-1185">Reference proteome</keyword>
<dbReference type="InterPro" id="IPR017473">
    <property type="entry name" value="Undecaprenyl-P_gluc_Ptfrase"/>
</dbReference>
<evidence type="ECO:0000256" key="5">
    <source>
        <dbReference type="ARBA" id="ARBA00022989"/>
    </source>
</evidence>
<gene>
    <name evidence="9" type="ORF">Thi970DRAFT_01117</name>
</gene>
<dbReference type="eggNOG" id="COG2148">
    <property type="taxonomic scope" value="Bacteria"/>
</dbReference>
<dbReference type="Proteomes" id="UP000002964">
    <property type="component" value="Unassembled WGS sequence"/>
</dbReference>
<dbReference type="OrthoDB" id="9808602at2"/>
<feature type="transmembrane region" description="Helical" evidence="7">
    <location>
        <begin position="289"/>
        <end position="310"/>
    </location>
</feature>
<dbReference type="PANTHER" id="PTHR30576:SF0">
    <property type="entry name" value="UNDECAPRENYL-PHOSPHATE N-ACETYLGALACTOSAMINYL 1-PHOSPHATE TRANSFERASE-RELATED"/>
    <property type="match status" value="1"/>
</dbReference>
<evidence type="ECO:0000256" key="6">
    <source>
        <dbReference type="ARBA" id="ARBA00023136"/>
    </source>
</evidence>
<evidence type="ECO:0000256" key="3">
    <source>
        <dbReference type="ARBA" id="ARBA00022679"/>
    </source>
</evidence>
<dbReference type="InterPro" id="IPR017475">
    <property type="entry name" value="EPS_sugar_tfrase"/>
</dbReference>
<proteinExistence type="inferred from homology"/>
<feature type="transmembrane region" description="Helical" evidence="7">
    <location>
        <begin position="22"/>
        <end position="43"/>
    </location>
</feature>
<dbReference type="InterPro" id="IPR003362">
    <property type="entry name" value="Bact_transf"/>
</dbReference>
<sequence length="474" mass="53153">MTAPQPPILGGDTRGDFPTNTLFFWLADASIIMLSLVVLAALLNASWDIHYWMAALLGGLIFAIYAQPAGAIGTRRGQPADSFIWPITTAWGATAATLTAVAFITQTSNEFSRLVTLCWFLAVPLLLFAWRYAGIHFSKKLYESGRNIKQAAIAGSIDESAELIRVIEDNPDLGLRLVGIYDDRNLNRDSEKETREDLFRGNFKALIGSARTGVVDLVYITLPLKAEKRISDLIRDLSDTTASIHYVPNRMTFDLLHSRWIYLGPLPTLSIRETPFYGADGWLKSLEDLVLALIALVLIALPMAVIAIAVKLDSPGPIFFRQKRYGRDGRVIPVLKFRTMRVCEDGAQVTQATKGDSRVTNLGRFLRRYSLDELPQFLNVLRGDMSIVGPRPHAVAHNEAYRRLIPGYMLRHKVKPGITGWAQVNGLRGETETTEKMRRRVEYDMDYIRNWSLWLDLKIIALTAIRVLADADAY</sequence>
<dbReference type="GO" id="GO:0016020">
    <property type="term" value="C:membrane"/>
    <property type="evidence" value="ECO:0007669"/>
    <property type="project" value="UniProtKB-SubCell"/>
</dbReference>
<dbReference type="Pfam" id="PF13727">
    <property type="entry name" value="CoA_binding_3"/>
    <property type="match status" value="1"/>
</dbReference>
<protein>
    <submittedName>
        <fullName evidence="9">Undecaprenyl-phosphate glucose phosphotransferase</fullName>
    </submittedName>
</protein>
<reference evidence="10" key="1">
    <citation type="submission" date="2011-06" db="EMBL/GenBank/DDBJ databases">
        <authorList>
            <consortium name="US DOE Joint Genome Institute (JGI-PGF)"/>
            <person name="Lucas S."/>
            <person name="Han J."/>
            <person name="Lapidus A."/>
            <person name="Cheng J.-F."/>
            <person name="Goodwin L."/>
            <person name="Pitluck S."/>
            <person name="Peters L."/>
            <person name="Land M.L."/>
            <person name="Hauser L."/>
            <person name="Vogl K."/>
            <person name="Liu Z."/>
            <person name="Overmann J."/>
            <person name="Frigaard N.-U."/>
            <person name="Bryant D.A."/>
            <person name="Woyke T.J."/>
        </authorList>
    </citation>
    <scope>NUCLEOTIDE SEQUENCE [LARGE SCALE GENOMIC DNA]</scope>
    <source>
        <strain evidence="10">970</strain>
    </source>
</reference>
<comment type="similarity">
    <text evidence="2">Belongs to the bacterial sugar transferase family.</text>
</comment>
<keyword evidence="5 7" id="KW-1133">Transmembrane helix</keyword>
<evidence type="ECO:0000256" key="4">
    <source>
        <dbReference type="ARBA" id="ARBA00022692"/>
    </source>
</evidence>
<feature type="transmembrane region" description="Helical" evidence="7">
    <location>
        <begin position="49"/>
        <end position="71"/>
    </location>
</feature>
<dbReference type="EMBL" id="JH603168">
    <property type="protein sequence ID" value="EIC23451.1"/>
    <property type="molecule type" value="Genomic_DNA"/>
</dbReference>
<keyword evidence="4 7" id="KW-0812">Transmembrane</keyword>
<keyword evidence="3 9" id="KW-0808">Transferase</keyword>
<evidence type="ECO:0000259" key="8">
    <source>
        <dbReference type="Pfam" id="PF02397"/>
    </source>
</evidence>
<keyword evidence="6 7" id="KW-0472">Membrane</keyword>
<dbReference type="HOGENOM" id="CLU_024920_0_1_6"/>
<comment type="subcellular location">
    <subcellularLocation>
        <location evidence="1">Membrane</location>
        <topology evidence="1">Multi-pass membrane protein</topology>
    </subcellularLocation>
</comment>
<feature type="transmembrane region" description="Helical" evidence="7">
    <location>
        <begin position="83"/>
        <end position="105"/>
    </location>
</feature>
<feature type="transmembrane region" description="Helical" evidence="7">
    <location>
        <begin position="111"/>
        <end position="130"/>
    </location>
</feature>
<evidence type="ECO:0000313" key="9">
    <source>
        <dbReference type="EMBL" id="EIC23451.1"/>
    </source>
</evidence>
<dbReference type="STRING" id="631362.Thi970DRAFT_01117"/>
<dbReference type="NCBIfam" id="TIGR03023">
    <property type="entry name" value="WcaJ_sugtrans"/>
    <property type="match status" value="1"/>
</dbReference>
<feature type="domain" description="Bacterial sugar transferase" evidence="8">
    <location>
        <begin position="284"/>
        <end position="468"/>
    </location>
</feature>
<dbReference type="Pfam" id="PF02397">
    <property type="entry name" value="Bac_transf"/>
    <property type="match status" value="1"/>
</dbReference>
<dbReference type="NCBIfam" id="TIGR03025">
    <property type="entry name" value="EPS_sugtrans"/>
    <property type="match status" value="1"/>
</dbReference>
<dbReference type="PANTHER" id="PTHR30576">
    <property type="entry name" value="COLANIC BIOSYNTHESIS UDP-GLUCOSE LIPID CARRIER TRANSFERASE"/>
    <property type="match status" value="1"/>
</dbReference>
<organism evidence="9 10">
    <name type="scientific">Thiorhodovibrio frisius</name>
    <dbReference type="NCBI Taxonomy" id="631362"/>
    <lineage>
        <taxon>Bacteria</taxon>
        <taxon>Pseudomonadati</taxon>
        <taxon>Pseudomonadota</taxon>
        <taxon>Gammaproteobacteria</taxon>
        <taxon>Chromatiales</taxon>
        <taxon>Chromatiaceae</taxon>
        <taxon>Thiorhodovibrio</taxon>
    </lineage>
</organism>
<evidence type="ECO:0000313" key="10">
    <source>
        <dbReference type="Proteomes" id="UP000002964"/>
    </source>
</evidence>
<evidence type="ECO:0000256" key="7">
    <source>
        <dbReference type="SAM" id="Phobius"/>
    </source>
</evidence>
<dbReference type="GO" id="GO:0016780">
    <property type="term" value="F:phosphotransferase activity, for other substituted phosphate groups"/>
    <property type="evidence" value="ECO:0007669"/>
    <property type="project" value="TreeGrafter"/>
</dbReference>
<name>H8YYC5_9GAMM</name>
<evidence type="ECO:0000256" key="2">
    <source>
        <dbReference type="ARBA" id="ARBA00006464"/>
    </source>
</evidence>
<dbReference type="Gene3D" id="3.40.50.720">
    <property type="entry name" value="NAD(P)-binding Rossmann-like Domain"/>
    <property type="match status" value="1"/>
</dbReference>
<dbReference type="RefSeq" id="WP_009147534.1">
    <property type="nucleotide sequence ID" value="NZ_CP121471.1"/>
</dbReference>
<reference evidence="9 10" key="2">
    <citation type="submission" date="2011-11" db="EMBL/GenBank/DDBJ databases">
        <authorList>
            <consortium name="US DOE Joint Genome Institute"/>
            <person name="Lucas S."/>
            <person name="Han J."/>
            <person name="Lapidus A."/>
            <person name="Cheng J.-F."/>
            <person name="Goodwin L."/>
            <person name="Pitluck S."/>
            <person name="Peters L."/>
            <person name="Ovchinnikova G."/>
            <person name="Zhang X."/>
            <person name="Detter J.C."/>
            <person name="Han C."/>
            <person name="Tapia R."/>
            <person name="Land M."/>
            <person name="Hauser L."/>
            <person name="Kyrpides N."/>
            <person name="Ivanova N."/>
            <person name="Pagani I."/>
            <person name="Vogl K."/>
            <person name="Liu Z."/>
            <person name="Overmann J."/>
            <person name="Frigaard N.-U."/>
            <person name="Bryant D."/>
            <person name="Woyke T."/>
        </authorList>
    </citation>
    <scope>NUCLEOTIDE SEQUENCE [LARGE SCALE GENOMIC DNA]</scope>
    <source>
        <strain evidence="9 10">970</strain>
    </source>
</reference>
<accession>H8YYC5</accession>